<proteinExistence type="predicted"/>
<dbReference type="EMBL" id="JAPWIE010000009">
    <property type="protein sequence ID" value="MCZ4553364.1"/>
    <property type="molecule type" value="Genomic_DNA"/>
</dbReference>
<accession>A0ABT4N260</accession>
<comment type="caution">
    <text evidence="1">The sequence shown here is derived from an EMBL/GenBank/DDBJ whole genome shotgun (WGS) entry which is preliminary data.</text>
</comment>
<evidence type="ECO:0000313" key="1">
    <source>
        <dbReference type="EMBL" id="MCZ4553364.1"/>
    </source>
</evidence>
<sequence>MSDTIPAPGRPAPSALPAVAVIEMVAAARPARVAAEYGDDFVTYGRLHATIQAYRTVMDANGMDANAAVFAAVLSTLPSLADQTPGRVADRVADILREITGDTGWDQTEPSRQVG</sequence>
<name>A0ABT4N260_GORRU</name>
<reference evidence="1" key="1">
    <citation type="submission" date="2022-12" db="EMBL/GenBank/DDBJ databases">
        <authorList>
            <person name="Krivoruchko A.V."/>
            <person name="Elkin A."/>
        </authorList>
    </citation>
    <scope>NUCLEOTIDE SEQUENCE</scope>
    <source>
        <strain evidence="1">IEGM 1388</strain>
    </source>
</reference>
<keyword evidence="2" id="KW-1185">Reference proteome</keyword>
<dbReference type="RefSeq" id="WP_084837342.1">
    <property type="nucleotide sequence ID" value="NZ_JAPWIE010000009.1"/>
</dbReference>
<organism evidence="1 2">
    <name type="scientific">Gordonia rubripertincta</name>
    <name type="common">Rhodococcus corallinus</name>
    <dbReference type="NCBI Taxonomy" id="36822"/>
    <lineage>
        <taxon>Bacteria</taxon>
        <taxon>Bacillati</taxon>
        <taxon>Actinomycetota</taxon>
        <taxon>Actinomycetes</taxon>
        <taxon>Mycobacteriales</taxon>
        <taxon>Gordoniaceae</taxon>
        <taxon>Gordonia</taxon>
    </lineage>
</organism>
<protein>
    <recommendedName>
        <fullName evidence="3">DUF222 domain-containing protein</fullName>
    </recommendedName>
</protein>
<evidence type="ECO:0000313" key="2">
    <source>
        <dbReference type="Proteomes" id="UP001067235"/>
    </source>
</evidence>
<evidence type="ECO:0008006" key="3">
    <source>
        <dbReference type="Google" id="ProtNLM"/>
    </source>
</evidence>
<dbReference type="Proteomes" id="UP001067235">
    <property type="component" value="Unassembled WGS sequence"/>
</dbReference>
<gene>
    <name evidence="1" type="ORF">O4213_25490</name>
</gene>